<dbReference type="EMBL" id="GG745329">
    <property type="protein sequence ID" value="KNE55767.1"/>
    <property type="molecule type" value="Genomic_DNA"/>
</dbReference>
<dbReference type="VEuPathDB" id="FungiDB:AMAG_01644"/>
<reference evidence="3" key="2">
    <citation type="submission" date="2009-11" db="EMBL/GenBank/DDBJ databases">
        <title>The Genome Sequence of Allomyces macrogynus strain ATCC 38327.</title>
        <authorList>
            <consortium name="The Broad Institute Genome Sequencing Platform"/>
            <person name="Russ C."/>
            <person name="Cuomo C."/>
            <person name="Shea T."/>
            <person name="Young S.K."/>
            <person name="Zeng Q."/>
            <person name="Koehrsen M."/>
            <person name="Haas B."/>
            <person name="Borodovsky M."/>
            <person name="Guigo R."/>
            <person name="Alvarado L."/>
            <person name="Berlin A."/>
            <person name="Borenstein D."/>
            <person name="Chen Z."/>
            <person name="Engels R."/>
            <person name="Freedman E."/>
            <person name="Gellesch M."/>
            <person name="Goldberg J."/>
            <person name="Griggs A."/>
            <person name="Gujja S."/>
            <person name="Heiman D."/>
            <person name="Hepburn T."/>
            <person name="Howarth C."/>
            <person name="Jen D."/>
            <person name="Larson L."/>
            <person name="Lewis B."/>
            <person name="Mehta T."/>
            <person name="Park D."/>
            <person name="Pearson M."/>
            <person name="Roberts A."/>
            <person name="Saif S."/>
            <person name="Shenoy N."/>
            <person name="Sisk P."/>
            <person name="Stolte C."/>
            <person name="Sykes S."/>
            <person name="Walk T."/>
            <person name="White J."/>
            <person name="Yandava C."/>
            <person name="Burger G."/>
            <person name="Gray M.W."/>
            <person name="Holland P.W.H."/>
            <person name="King N."/>
            <person name="Lang F.B.F."/>
            <person name="Roger A.J."/>
            <person name="Ruiz-Trillo I."/>
            <person name="Lander E."/>
            <person name="Nusbaum C."/>
        </authorList>
    </citation>
    <scope>NUCLEOTIDE SEQUENCE [LARGE SCALE GENOMIC DNA]</scope>
    <source>
        <strain evidence="3">ATCC 38327</strain>
    </source>
</reference>
<organism evidence="2 3">
    <name type="scientific">Allomyces macrogynus (strain ATCC 38327)</name>
    <name type="common">Allomyces javanicus var. macrogynus</name>
    <dbReference type="NCBI Taxonomy" id="578462"/>
    <lineage>
        <taxon>Eukaryota</taxon>
        <taxon>Fungi</taxon>
        <taxon>Fungi incertae sedis</taxon>
        <taxon>Blastocladiomycota</taxon>
        <taxon>Blastocladiomycetes</taxon>
        <taxon>Blastocladiales</taxon>
        <taxon>Blastocladiaceae</taxon>
        <taxon>Allomyces</taxon>
    </lineage>
</organism>
<protein>
    <submittedName>
        <fullName evidence="2">Uncharacterized protein</fullName>
    </submittedName>
</protein>
<evidence type="ECO:0000313" key="2">
    <source>
        <dbReference type="EMBL" id="KNE55767.1"/>
    </source>
</evidence>
<keyword evidence="3" id="KW-1185">Reference proteome</keyword>
<name>A0A0L0RZB1_ALLM3</name>
<dbReference type="OrthoDB" id="10628796at2759"/>
<reference evidence="2 3" key="1">
    <citation type="submission" date="2009-11" db="EMBL/GenBank/DDBJ databases">
        <title>Annotation of Allomyces macrogynus ATCC 38327.</title>
        <authorList>
            <consortium name="The Broad Institute Genome Sequencing Platform"/>
            <person name="Russ C."/>
            <person name="Cuomo C."/>
            <person name="Burger G."/>
            <person name="Gray M.W."/>
            <person name="Holland P.W.H."/>
            <person name="King N."/>
            <person name="Lang F.B.F."/>
            <person name="Roger A.J."/>
            <person name="Ruiz-Trillo I."/>
            <person name="Young S.K."/>
            <person name="Zeng Q."/>
            <person name="Gargeya S."/>
            <person name="Fitzgerald M."/>
            <person name="Haas B."/>
            <person name="Abouelleil A."/>
            <person name="Alvarado L."/>
            <person name="Arachchi H.M."/>
            <person name="Berlin A."/>
            <person name="Chapman S.B."/>
            <person name="Gearin G."/>
            <person name="Goldberg J."/>
            <person name="Griggs A."/>
            <person name="Gujja S."/>
            <person name="Hansen M."/>
            <person name="Heiman D."/>
            <person name="Howarth C."/>
            <person name="Larimer J."/>
            <person name="Lui A."/>
            <person name="MacDonald P.J.P."/>
            <person name="McCowen C."/>
            <person name="Montmayeur A."/>
            <person name="Murphy C."/>
            <person name="Neiman D."/>
            <person name="Pearson M."/>
            <person name="Priest M."/>
            <person name="Roberts A."/>
            <person name="Saif S."/>
            <person name="Shea T."/>
            <person name="Sisk P."/>
            <person name="Stolte C."/>
            <person name="Sykes S."/>
            <person name="Wortman J."/>
            <person name="Nusbaum C."/>
            <person name="Birren B."/>
        </authorList>
    </citation>
    <scope>NUCLEOTIDE SEQUENCE [LARGE SCALE GENOMIC DNA]</scope>
    <source>
        <strain evidence="2 3">ATCC 38327</strain>
    </source>
</reference>
<evidence type="ECO:0000256" key="1">
    <source>
        <dbReference type="SAM" id="MobiDB-lite"/>
    </source>
</evidence>
<accession>A0A0L0RZB1</accession>
<sequence>MRAASAPTSRAMAKDPQPHPHPHAPGSGPRTRQRCARRRLHPQCDGPNLAHPTAVLHLSTNHLPLAAYHAECLLDPPRNVTVDESWTAASASTALAATHSWDQDAATGKKRYKTHIYSIDRATAAFTPIEVLVNLRLCLMRRGEWAIGVIAGARPQLVKLDPQSREVARAALRPLTPVHKRASGVAYVLVPHLVNFLHLEYESVAEHGMRGADSGMASDERVGGVVAPATTGAPAQRVKWIHVLTYGSWHNHNLRFALEDTSLEDGDGEANPVVKPRLDKMMVLHGWSGWAVDAPTCSTAGPTRGVEPGRVVGVPNGDDGDSHVGLGRLVAVADALGAHVLDPT</sequence>
<feature type="region of interest" description="Disordered" evidence="1">
    <location>
        <begin position="1"/>
        <end position="36"/>
    </location>
</feature>
<evidence type="ECO:0000313" key="3">
    <source>
        <dbReference type="Proteomes" id="UP000054350"/>
    </source>
</evidence>
<dbReference type="AlphaFoldDB" id="A0A0L0RZB1"/>
<proteinExistence type="predicted"/>
<dbReference type="Proteomes" id="UP000054350">
    <property type="component" value="Unassembled WGS sequence"/>
</dbReference>
<gene>
    <name evidence="2" type="ORF">AMAG_01644</name>
</gene>